<evidence type="ECO:0000256" key="1">
    <source>
        <dbReference type="ARBA" id="ARBA00004434"/>
    </source>
</evidence>
<gene>
    <name evidence="13" type="ORF">HDK90DRAFT_517191</name>
</gene>
<comment type="similarity">
    <text evidence="2">Belongs to the TIM54 family.</text>
</comment>
<evidence type="ECO:0000256" key="11">
    <source>
        <dbReference type="ARBA" id="ARBA00023136"/>
    </source>
</evidence>
<dbReference type="PANTHER" id="PTHR12358:SF101">
    <property type="entry name" value="MITOCHONDRIAL IMPORT INNER MEMBRANE TRANSLOCASE SUBUNIT TIM54"/>
    <property type="match status" value="1"/>
</dbReference>
<evidence type="ECO:0000313" key="14">
    <source>
        <dbReference type="Proteomes" id="UP001492380"/>
    </source>
</evidence>
<accession>A0ABR1YUU8</accession>
<evidence type="ECO:0000256" key="3">
    <source>
        <dbReference type="ARBA" id="ARBA00020796"/>
    </source>
</evidence>
<keyword evidence="10" id="KW-0496">Mitochondrion</keyword>
<keyword evidence="9" id="KW-0811">Translocation</keyword>
<protein>
    <recommendedName>
        <fullName evidence="3">Mitochondrial import inner membrane translocase subunit TIM54</fullName>
    </recommendedName>
</protein>
<keyword evidence="11" id="KW-0472">Membrane</keyword>
<evidence type="ECO:0000256" key="9">
    <source>
        <dbReference type="ARBA" id="ARBA00023010"/>
    </source>
</evidence>
<comment type="caution">
    <text evidence="13">The sequence shown here is derived from an EMBL/GenBank/DDBJ whole genome shotgun (WGS) entry which is preliminary data.</text>
</comment>
<dbReference type="Proteomes" id="UP001492380">
    <property type="component" value="Unassembled WGS sequence"/>
</dbReference>
<reference evidence="13 14" key="1">
    <citation type="submission" date="2024-04" db="EMBL/GenBank/DDBJ databases">
        <title>Phyllosticta paracitricarpa is synonymous to the EU quarantine fungus P. citricarpa based on phylogenomic analyses.</title>
        <authorList>
            <consortium name="Lawrence Berkeley National Laboratory"/>
            <person name="Van Ingen-Buijs V.A."/>
            <person name="Van Westerhoven A.C."/>
            <person name="Haridas S."/>
            <person name="Skiadas P."/>
            <person name="Martin F."/>
            <person name="Groenewald J.Z."/>
            <person name="Crous P.W."/>
            <person name="Seidl M.F."/>
        </authorList>
    </citation>
    <scope>NUCLEOTIDE SEQUENCE [LARGE SCALE GENOMIC DNA]</scope>
    <source>
        <strain evidence="13 14">CBS 123374</strain>
    </source>
</reference>
<keyword evidence="6" id="KW-0999">Mitochondrion inner membrane</keyword>
<evidence type="ECO:0000256" key="6">
    <source>
        <dbReference type="ARBA" id="ARBA00022792"/>
    </source>
</evidence>
<evidence type="ECO:0000256" key="2">
    <source>
        <dbReference type="ARBA" id="ARBA00006355"/>
    </source>
</evidence>
<keyword evidence="4" id="KW-0813">Transport</keyword>
<feature type="region of interest" description="Disordered" evidence="12">
    <location>
        <begin position="239"/>
        <end position="309"/>
    </location>
</feature>
<proteinExistence type="inferred from homology"/>
<dbReference type="InterPro" id="IPR021056">
    <property type="entry name" value="Mt_import_IM_translocase_Tim54"/>
</dbReference>
<evidence type="ECO:0000313" key="13">
    <source>
        <dbReference type="EMBL" id="KAK8239959.1"/>
    </source>
</evidence>
<keyword evidence="14" id="KW-1185">Reference proteome</keyword>
<dbReference type="Pfam" id="PF11711">
    <property type="entry name" value="Tim54"/>
    <property type="match status" value="1"/>
</dbReference>
<evidence type="ECO:0000256" key="12">
    <source>
        <dbReference type="SAM" id="MobiDB-lite"/>
    </source>
</evidence>
<keyword evidence="5" id="KW-0812">Transmembrane</keyword>
<feature type="compositionally biased region" description="Low complexity" evidence="12">
    <location>
        <begin position="243"/>
        <end position="255"/>
    </location>
</feature>
<evidence type="ECO:0000256" key="8">
    <source>
        <dbReference type="ARBA" id="ARBA00022989"/>
    </source>
</evidence>
<evidence type="ECO:0000256" key="7">
    <source>
        <dbReference type="ARBA" id="ARBA00022927"/>
    </source>
</evidence>
<comment type="subcellular location">
    <subcellularLocation>
        <location evidence="1">Mitochondrion inner membrane</location>
        <topology evidence="1">Single-pass membrane protein</topology>
    </subcellularLocation>
</comment>
<organism evidence="13 14">
    <name type="scientific">Phyllosticta capitalensis</name>
    <dbReference type="NCBI Taxonomy" id="121624"/>
    <lineage>
        <taxon>Eukaryota</taxon>
        <taxon>Fungi</taxon>
        <taxon>Dikarya</taxon>
        <taxon>Ascomycota</taxon>
        <taxon>Pezizomycotina</taxon>
        <taxon>Dothideomycetes</taxon>
        <taxon>Dothideomycetes incertae sedis</taxon>
        <taxon>Botryosphaeriales</taxon>
        <taxon>Phyllostictaceae</taxon>
        <taxon>Phyllosticta</taxon>
    </lineage>
</organism>
<keyword evidence="7" id="KW-0653">Protein transport</keyword>
<sequence>MSEPPKPDASAASAAAEGAAKNAAQNAAKASQGNPVFRMMGIPNFKFRLPSRNWMIFLTITGTWTAALVYDRQQKKRVQQKWCDAVAHLAREPLPTDTMPRRMTIYLSAPPGDGLMSAREHFHEYVKPILVAAAMDWDAVEGRREGDVRAGLAERCRRWRKLQGEATSEPLPEDVDSVTLHARQRAGIKEWNGVGGSVVIGRNTWKEYVRGLHEGWLGPLDKPPEPESAPEVVKDAAPVATTPSDDASPSALPSATEEGQQQSPPAEGAEGEQKKEGEEEKPKKKTQPPPFIPTSAYPSALLAPSTPSELPPATTIPFPHILGFLNTPIRMYRFLTRRHLADQIGAQVAAAVLAAYKPFDGPAEGSAISIGAVAEDDPAAASWEQARLLREEEGEWHKSIRKEAEAKRAQGKESVWCDDMVLDARVAGRMRKFVLTDEDKARAARIAEGKEGVKGQVAEEEL</sequence>
<dbReference type="EMBL" id="JBBWRZ010000003">
    <property type="protein sequence ID" value="KAK8239959.1"/>
    <property type="molecule type" value="Genomic_DNA"/>
</dbReference>
<feature type="compositionally biased region" description="Basic and acidic residues" evidence="12">
    <location>
        <begin position="271"/>
        <end position="282"/>
    </location>
</feature>
<dbReference type="PANTHER" id="PTHR12358">
    <property type="entry name" value="SPHINGOSINE KINASE"/>
    <property type="match status" value="1"/>
</dbReference>
<evidence type="ECO:0000256" key="4">
    <source>
        <dbReference type="ARBA" id="ARBA00022448"/>
    </source>
</evidence>
<keyword evidence="8" id="KW-1133">Transmembrane helix</keyword>
<name>A0ABR1YUU8_9PEZI</name>
<evidence type="ECO:0000256" key="10">
    <source>
        <dbReference type="ARBA" id="ARBA00023128"/>
    </source>
</evidence>
<evidence type="ECO:0000256" key="5">
    <source>
        <dbReference type="ARBA" id="ARBA00022692"/>
    </source>
</evidence>
<dbReference type="InterPro" id="IPR050187">
    <property type="entry name" value="Lipid_Phosphate_FormReg"/>
</dbReference>